<dbReference type="InParanoid" id="A0A0H2RXC0"/>
<evidence type="ECO:0000259" key="7">
    <source>
        <dbReference type="PROSITE" id="PS50089"/>
    </source>
</evidence>
<evidence type="ECO:0000256" key="2">
    <source>
        <dbReference type="ARBA" id="ARBA00022679"/>
    </source>
</evidence>
<dbReference type="STRING" id="27342.A0A0H2RXC0"/>
<keyword evidence="6" id="KW-0863">Zinc-finger</keyword>
<protein>
    <recommendedName>
        <fullName evidence="7">RING-type domain-containing protein</fullName>
    </recommendedName>
</protein>
<reference evidence="8 9" key="1">
    <citation type="submission" date="2015-04" db="EMBL/GenBank/DDBJ databases">
        <title>Complete genome sequence of Schizopora paradoxa KUC8140, a cosmopolitan wood degrader in East Asia.</title>
        <authorList>
            <consortium name="DOE Joint Genome Institute"/>
            <person name="Min B."/>
            <person name="Park H."/>
            <person name="Jang Y."/>
            <person name="Kim J.-J."/>
            <person name="Kim K.H."/>
            <person name="Pangilinan J."/>
            <person name="Lipzen A."/>
            <person name="Riley R."/>
            <person name="Grigoriev I.V."/>
            <person name="Spatafora J.W."/>
            <person name="Choi I.-G."/>
        </authorList>
    </citation>
    <scope>NUCLEOTIDE SEQUENCE [LARGE SCALE GENOMIC DNA]</scope>
    <source>
        <strain evidence="8 9">KUC8140</strain>
    </source>
</reference>
<dbReference type="PROSITE" id="PS50089">
    <property type="entry name" value="ZF_RING_2"/>
    <property type="match status" value="1"/>
</dbReference>
<proteinExistence type="predicted"/>
<evidence type="ECO:0000313" key="9">
    <source>
        <dbReference type="Proteomes" id="UP000053477"/>
    </source>
</evidence>
<evidence type="ECO:0000256" key="5">
    <source>
        <dbReference type="ARBA" id="ARBA00023306"/>
    </source>
</evidence>
<dbReference type="Pfam" id="PF17979">
    <property type="entry name" value="zf-CRD"/>
    <property type="match status" value="1"/>
</dbReference>
<dbReference type="Pfam" id="PF13923">
    <property type="entry name" value="zf-C3HC4_2"/>
    <property type="match status" value="1"/>
</dbReference>
<dbReference type="InterPro" id="IPR040909">
    <property type="entry name" value="CHFR_Znf-CRD"/>
</dbReference>
<keyword evidence="5" id="KW-0131">Cell cycle</keyword>
<accession>A0A0H2RXC0</accession>
<dbReference type="EMBL" id="KQ085912">
    <property type="protein sequence ID" value="KLO16760.1"/>
    <property type="molecule type" value="Genomic_DNA"/>
</dbReference>
<dbReference type="AlphaFoldDB" id="A0A0H2RXC0"/>
<keyword evidence="6" id="KW-0862">Zinc</keyword>
<keyword evidence="2" id="KW-0808">Transferase</keyword>
<feature type="domain" description="RING-type" evidence="7">
    <location>
        <begin position="27"/>
        <end position="67"/>
    </location>
</feature>
<dbReference type="Proteomes" id="UP000053477">
    <property type="component" value="Unassembled WGS sequence"/>
</dbReference>
<comment type="subcellular location">
    <subcellularLocation>
        <location evidence="1">Nucleus</location>
    </subcellularLocation>
</comment>
<keyword evidence="3" id="KW-0833">Ubl conjugation pathway</keyword>
<dbReference type="GO" id="GO:0008270">
    <property type="term" value="F:zinc ion binding"/>
    <property type="evidence" value="ECO:0007669"/>
    <property type="project" value="UniProtKB-KW"/>
</dbReference>
<dbReference type="SUPFAM" id="SSF57850">
    <property type="entry name" value="RING/U-box"/>
    <property type="match status" value="1"/>
</dbReference>
<dbReference type="PANTHER" id="PTHR16079:SF4">
    <property type="entry name" value="E3 UBIQUITIN-PROTEIN LIGASE CHFR"/>
    <property type="match status" value="1"/>
</dbReference>
<keyword evidence="9" id="KW-1185">Reference proteome</keyword>
<gene>
    <name evidence="8" type="ORF">SCHPADRAFT_822691</name>
</gene>
<organism evidence="8 9">
    <name type="scientific">Schizopora paradoxa</name>
    <dbReference type="NCBI Taxonomy" id="27342"/>
    <lineage>
        <taxon>Eukaryota</taxon>
        <taxon>Fungi</taxon>
        <taxon>Dikarya</taxon>
        <taxon>Basidiomycota</taxon>
        <taxon>Agaricomycotina</taxon>
        <taxon>Agaricomycetes</taxon>
        <taxon>Hymenochaetales</taxon>
        <taxon>Schizoporaceae</taxon>
        <taxon>Schizopora</taxon>
    </lineage>
</organism>
<name>A0A0H2RXC0_9AGAM</name>
<sequence>MECDHSPRTPPVDGEALAEDLGQELECGCCSGLIYKPVVVNPCEHFFCGSCCVLWIRNGGTNCPKCRGPSSSIVPSKPLQVIADVLARADPSRARSERERAQADDVYPEPRCLKFPAPREPSPEPTIPSTTDFLRPCPHCSPGNAFNYVCPIPIVDPDVDVQNAWPLEDGAPDGHAFCGNCENVLSLQAPQTTKCDFCQVSFCGINIANRCIAHPLTSQHPHNMSDVGDLIQSAEVYDCFDGNTVEVDFMLDHMTAQGYTPRHVYREIVQSFSSKPNGFAPMFDADLFTDIHNVSPGGPDPNPSAPRQKICRLCASEVMLYGLRDWWIEERRKGFLEGPMVDRKDCPDGRHCRKQQDLGS</sequence>
<evidence type="ECO:0000313" key="8">
    <source>
        <dbReference type="EMBL" id="KLO16760.1"/>
    </source>
</evidence>
<keyword evidence="4" id="KW-0539">Nucleus</keyword>
<keyword evidence="6" id="KW-0479">Metal-binding</keyword>
<dbReference type="InterPro" id="IPR052256">
    <property type="entry name" value="E3_ubiquitin-ligase_CHFR"/>
</dbReference>
<dbReference type="GO" id="GO:0016567">
    <property type="term" value="P:protein ubiquitination"/>
    <property type="evidence" value="ECO:0007669"/>
    <property type="project" value="TreeGrafter"/>
</dbReference>
<dbReference type="GO" id="GO:0005634">
    <property type="term" value="C:nucleus"/>
    <property type="evidence" value="ECO:0007669"/>
    <property type="project" value="UniProtKB-SubCell"/>
</dbReference>
<dbReference type="InterPro" id="IPR001841">
    <property type="entry name" value="Znf_RING"/>
</dbReference>
<evidence type="ECO:0000256" key="3">
    <source>
        <dbReference type="ARBA" id="ARBA00022786"/>
    </source>
</evidence>
<dbReference type="InterPro" id="IPR013083">
    <property type="entry name" value="Znf_RING/FYVE/PHD"/>
</dbReference>
<evidence type="ECO:0000256" key="1">
    <source>
        <dbReference type="ARBA" id="ARBA00004123"/>
    </source>
</evidence>
<dbReference type="GO" id="GO:0004842">
    <property type="term" value="F:ubiquitin-protein transferase activity"/>
    <property type="evidence" value="ECO:0007669"/>
    <property type="project" value="TreeGrafter"/>
</dbReference>
<dbReference type="Gene3D" id="3.30.40.10">
    <property type="entry name" value="Zinc/RING finger domain, C3HC4 (zinc finger)"/>
    <property type="match status" value="1"/>
</dbReference>
<dbReference type="PANTHER" id="PTHR16079">
    <property type="entry name" value="UBIQUITIN LIGASE PROTEIN CHFR"/>
    <property type="match status" value="1"/>
</dbReference>
<dbReference type="OrthoDB" id="1305878at2759"/>
<evidence type="ECO:0000256" key="6">
    <source>
        <dbReference type="PROSITE-ProRule" id="PRU00175"/>
    </source>
</evidence>
<dbReference type="GO" id="GO:0006511">
    <property type="term" value="P:ubiquitin-dependent protein catabolic process"/>
    <property type="evidence" value="ECO:0007669"/>
    <property type="project" value="TreeGrafter"/>
</dbReference>
<evidence type="ECO:0000256" key="4">
    <source>
        <dbReference type="ARBA" id="ARBA00023242"/>
    </source>
</evidence>